<evidence type="ECO:0000256" key="8">
    <source>
        <dbReference type="ARBA" id="ARBA00023180"/>
    </source>
</evidence>
<dbReference type="InterPro" id="IPR016140">
    <property type="entry name" value="Bifunc_inhib/LTP/seed_store"/>
</dbReference>
<dbReference type="eggNOG" id="ENOG502S0AW">
    <property type="taxonomic scope" value="Eukaryota"/>
</dbReference>
<dbReference type="GO" id="GO:0005886">
    <property type="term" value="C:plasma membrane"/>
    <property type="evidence" value="ECO:0007669"/>
    <property type="project" value="UniProtKB-SubCell"/>
</dbReference>
<dbReference type="InterPro" id="IPR000528">
    <property type="entry name" value="Plant_nsLTP"/>
</dbReference>
<dbReference type="PRINTS" id="PR00382">
    <property type="entry name" value="LIPIDTRNSFER"/>
</dbReference>
<evidence type="ECO:0000256" key="10">
    <source>
        <dbReference type="SAM" id="MobiDB-lite"/>
    </source>
</evidence>
<dbReference type="KEGG" id="eus:EUTSA_v10026452mg"/>
<evidence type="ECO:0000259" key="12">
    <source>
        <dbReference type="SMART" id="SM00499"/>
    </source>
</evidence>
<dbReference type="PANTHER" id="PTHR33044">
    <property type="entry name" value="BIFUNCTIONAL INHIBITOR/LIPID-TRANSFER PROTEIN/SEED STORAGE 2S ALBUMIN SUPERFAMILY PROTEIN-RELATED"/>
    <property type="match status" value="1"/>
</dbReference>
<dbReference type="InterPro" id="IPR043325">
    <property type="entry name" value="LTSS"/>
</dbReference>
<keyword evidence="6" id="KW-0472">Membrane</keyword>
<keyword evidence="14" id="KW-1185">Reference proteome</keyword>
<dbReference type="FunFam" id="1.10.110.10:FF:000001">
    <property type="entry name" value="Bifunctional inhibitor/lipid-transfer protein/seed storage 2S albumin superfamily protein"/>
    <property type="match status" value="1"/>
</dbReference>
<evidence type="ECO:0000256" key="6">
    <source>
        <dbReference type="ARBA" id="ARBA00023136"/>
    </source>
</evidence>
<comment type="subcellular location">
    <subcellularLocation>
        <location evidence="1">Cell membrane</location>
        <topology evidence="1">Lipid-anchor</topology>
        <topology evidence="1">GPI-anchor</topology>
    </subcellularLocation>
</comment>
<feature type="signal peptide" evidence="11">
    <location>
        <begin position="1"/>
        <end position="19"/>
    </location>
</feature>
<dbReference type="GO" id="GO:0006869">
    <property type="term" value="P:lipid transport"/>
    <property type="evidence" value="ECO:0007669"/>
    <property type="project" value="InterPro"/>
</dbReference>
<feature type="compositionally biased region" description="Polar residues" evidence="10">
    <location>
        <begin position="100"/>
        <end position="123"/>
    </location>
</feature>
<dbReference type="SUPFAM" id="SSF47699">
    <property type="entry name" value="Bifunctional inhibitor/lipid-transfer protein/seed storage 2S albumin"/>
    <property type="match status" value="1"/>
</dbReference>
<feature type="chain" id="PRO_5004721866" description="Bifunctional inhibitor/plant lipid transfer protein/seed storage helical domain-containing protein" evidence="11">
    <location>
        <begin position="20"/>
        <end position="158"/>
    </location>
</feature>
<dbReference type="CDD" id="cd00010">
    <property type="entry name" value="AAI_LTSS"/>
    <property type="match status" value="1"/>
</dbReference>
<dbReference type="GO" id="GO:0098552">
    <property type="term" value="C:side of membrane"/>
    <property type="evidence" value="ECO:0007669"/>
    <property type="project" value="UniProtKB-KW"/>
</dbReference>
<name>V4LZJ9_EUTSA</name>
<evidence type="ECO:0000256" key="1">
    <source>
        <dbReference type="ARBA" id="ARBA00004609"/>
    </source>
</evidence>
<evidence type="ECO:0000256" key="4">
    <source>
        <dbReference type="ARBA" id="ARBA00022622"/>
    </source>
</evidence>
<dbReference type="Gramene" id="ESQ56090">
    <property type="protein sequence ID" value="ESQ56090"/>
    <property type="gene ID" value="EUTSA_v10026452mg"/>
</dbReference>
<dbReference type="Pfam" id="PF14368">
    <property type="entry name" value="LTP_2"/>
    <property type="match status" value="1"/>
</dbReference>
<evidence type="ECO:0000313" key="14">
    <source>
        <dbReference type="Proteomes" id="UP000030689"/>
    </source>
</evidence>
<dbReference type="AlphaFoldDB" id="V4LZJ9"/>
<protein>
    <recommendedName>
        <fullName evidence="12">Bifunctional inhibitor/plant lipid transfer protein/seed storage helical domain-containing protein</fullName>
    </recommendedName>
</protein>
<dbReference type="Gene3D" id="1.10.110.10">
    <property type="entry name" value="Plant lipid-transfer and hydrophobic proteins"/>
    <property type="match status" value="1"/>
</dbReference>
<reference evidence="13 14" key="1">
    <citation type="journal article" date="2013" name="Front. Plant Sci.">
        <title>The Reference Genome of the Halophytic Plant Eutrema salsugineum.</title>
        <authorList>
            <person name="Yang R."/>
            <person name="Jarvis D.E."/>
            <person name="Chen H."/>
            <person name="Beilstein M.A."/>
            <person name="Grimwood J."/>
            <person name="Jenkins J."/>
            <person name="Shu S."/>
            <person name="Prochnik S."/>
            <person name="Xin M."/>
            <person name="Ma C."/>
            <person name="Schmutz J."/>
            <person name="Wing R.A."/>
            <person name="Mitchell-Olds T."/>
            <person name="Schumaker K.S."/>
            <person name="Wang X."/>
        </authorList>
    </citation>
    <scope>NUCLEOTIDE SEQUENCE [LARGE SCALE GENOMIC DNA]</scope>
</reference>
<keyword evidence="8" id="KW-0325">Glycoprotein</keyword>
<dbReference type="OMA" id="PKCLCEV"/>
<comment type="similarity">
    <text evidence="2">Belongs to the plant LTP family.</text>
</comment>
<keyword evidence="9" id="KW-0449">Lipoprotein</keyword>
<dbReference type="InterPro" id="IPR036312">
    <property type="entry name" value="Bifun_inhib/LTP/seed_sf"/>
</dbReference>
<keyword evidence="5 11" id="KW-0732">Signal</keyword>
<evidence type="ECO:0000313" key="13">
    <source>
        <dbReference type="EMBL" id="ESQ56090.1"/>
    </source>
</evidence>
<evidence type="ECO:0000256" key="11">
    <source>
        <dbReference type="SAM" id="SignalP"/>
    </source>
</evidence>
<gene>
    <name evidence="13" type="ORF">EUTSA_v10026452mg</name>
</gene>
<evidence type="ECO:0000256" key="9">
    <source>
        <dbReference type="ARBA" id="ARBA00023288"/>
    </source>
</evidence>
<dbReference type="EMBL" id="KI517384">
    <property type="protein sequence ID" value="ESQ56090.1"/>
    <property type="molecule type" value="Genomic_DNA"/>
</dbReference>
<evidence type="ECO:0000256" key="5">
    <source>
        <dbReference type="ARBA" id="ARBA00022729"/>
    </source>
</evidence>
<keyword evidence="3" id="KW-1003">Cell membrane</keyword>
<sequence>MKPEMCLLLLLAVVSTISAQSSCTDVIFSMAPCLVYVTGNSSSPSQQCCNQLATVVRSSPECLCEVLSGGGSQLVINVNETQALALPKACNVQTPPVSRCNGGSSVNSPAGSSNTSEHGNGSKTVPGDRSSSDLWRAQIFFLFYFKKSIKLLSLYEDP</sequence>
<evidence type="ECO:0000256" key="7">
    <source>
        <dbReference type="ARBA" id="ARBA00023157"/>
    </source>
</evidence>
<dbReference type="GO" id="GO:0008289">
    <property type="term" value="F:lipid binding"/>
    <property type="evidence" value="ECO:0007669"/>
    <property type="project" value="InterPro"/>
</dbReference>
<keyword evidence="4" id="KW-0336">GPI-anchor</keyword>
<proteinExistence type="inferred from homology"/>
<keyword evidence="7" id="KW-1015">Disulfide bond</keyword>
<dbReference type="Proteomes" id="UP000030689">
    <property type="component" value="Unassembled WGS sequence"/>
</dbReference>
<evidence type="ECO:0000256" key="3">
    <source>
        <dbReference type="ARBA" id="ARBA00022475"/>
    </source>
</evidence>
<organism evidence="13 14">
    <name type="scientific">Eutrema salsugineum</name>
    <name type="common">Saltwater cress</name>
    <name type="synonym">Sisymbrium salsugineum</name>
    <dbReference type="NCBI Taxonomy" id="72664"/>
    <lineage>
        <taxon>Eukaryota</taxon>
        <taxon>Viridiplantae</taxon>
        <taxon>Streptophyta</taxon>
        <taxon>Embryophyta</taxon>
        <taxon>Tracheophyta</taxon>
        <taxon>Spermatophyta</taxon>
        <taxon>Magnoliopsida</taxon>
        <taxon>eudicotyledons</taxon>
        <taxon>Gunneridae</taxon>
        <taxon>Pentapetalae</taxon>
        <taxon>rosids</taxon>
        <taxon>malvids</taxon>
        <taxon>Brassicales</taxon>
        <taxon>Brassicaceae</taxon>
        <taxon>Eutremeae</taxon>
        <taxon>Eutrema</taxon>
    </lineage>
</organism>
<feature type="domain" description="Bifunctional inhibitor/plant lipid transfer protein/seed storage helical" evidence="12">
    <location>
        <begin position="23"/>
        <end position="100"/>
    </location>
</feature>
<evidence type="ECO:0000256" key="2">
    <source>
        <dbReference type="ARBA" id="ARBA00009748"/>
    </source>
</evidence>
<feature type="region of interest" description="Disordered" evidence="10">
    <location>
        <begin position="100"/>
        <end position="130"/>
    </location>
</feature>
<dbReference type="SMART" id="SM00499">
    <property type="entry name" value="AAI"/>
    <property type="match status" value="1"/>
</dbReference>
<accession>V4LZJ9</accession>
<dbReference type="STRING" id="72664.V4LZJ9"/>